<evidence type="ECO:0000313" key="4">
    <source>
        <dbReference type="EMBL" id="CAI4005731.1"/>
    </source>
</evidence>
<evidence type="ECO:0000256" key="2">
    <source>
        <dbReference type="SAM" id="MobiDB-lite"/>
    </source>
</evidence>
<dbReference type="Gene3D" id="1.20.5.320">
    <property type="entry name" value="6-Phosphogluconate Dehydrogenase, domain 3"/>
    <property type="match status" value="1"/>
</dbReference>
<comment type="caution">
    <text evidence="4">The sequence shown here is derived from an EMBL/GenBank/DDBJ whole genome shotgun (WGS) entry which is preliminary data.</text>
</comment>
<feature type="region of interest" description="Disordered" evidence="2">
    <location>
        <begin position="30"/>
        <end position="51"/>
    </location>
</feature>
<dbReference type="EMBL" id="CAMXCT020003677">
    <property type="protein sequence ID" value="CAL1159106.1"/>
    <property type="molecule type" value="Genomic_DNA"/>
</dbReference>
<keyword evidence="6" id="KW-1185">Reference proteome</keyword>
<feature type="compositionally biased region" description="Low complexity" evidence="2">
    <location>
        <begin position="411"/>
        <end position="431"/>
    </location>
</feature>
<feature type="coiled-coil region" evidence="1">
    <location>
        <begin position="266"/>
        <end position="293"/>
    </location>
</feature>
<feature type="coiled-coil region" evidence="1">
    <location>
        <begin position="147"/>
        <end position="237"/>
    </location>
</feature>
<reference evidence="4" key="1">
    <citation type="submission" date="2022-10" db="EMBL/GenBank/DDBJ databases">
        <authorList>
            <person name="Chen Y."/>
            <person name="Dougan E. K."/>
            <person name="Chan C."/>
            <person name="Rhodes N."/>
            <person name="Thang M."/>
        </authorList>
    </citation>
    <scope>NUCLEOTIDE SEQUENCE</scope>
</reference>
<dbReference type="Proteomes" id="UP001152797">
    <property type="component" value="Unassembled WGS sequence"/>
</dbReference>
<dbReference type="OrthoDB" id="430677at2759"/>
<gene>
    <name evidence="4" type="ORF">C1SCF055_LOCUS31435</name>
</gene>
<evidence type="ECO:0000256" key="3">
    <source>
        <dbReference type="SAM" id="SignalP"/>
    </source>
</evidence>
<dbReference type="EMBL" id="CAMXCT010003677">
    <property type="protein sequence ID" value="CAI4005731.1"/>
    <property type="molecule type" value="Genomic_DNA"/>
</dbReference>
<feature type="region of interest" description="Disordered" evidence="2">
    <location>
        <begin position="73"/>
        <end position="94"/>
    </location>
</feature>
<evidence type="ECO:0000313" key="5">
    <source>
        <dbReference type="EMBL" id="CAL4793043.1"/>
    </source>
</evidence>
<dbReference type="AlphaFoldDB" id="A0A9P1DA40"/>
<keyword evidence="3" id="KW-0732">Signal</keyword>
<proteinExistence type="predicted"/>
<feature type="signal peptide" evidence="3">
    <location>
        <begin position="1"/>
        <end position="18"/>
    </location>
</feature>
<evidence type="ECO:0000313" key="6">
    <source>
        <dbReference type="Proteomes" id="UP001152797"/>
    </source>
</evidence>
<reference evidence="5 6" key="2">
    <citation type="submission" date="2024-05" db="EMBL/GenBank/DDBJ databases">
        <authorList>
            <person name="Chen Y."/>
            <person name="Shah S."/>
            <person name="Dougan E. K."/>
            <person name="Thang M."/>
            <person name="Chan C."/>
        </authorList>
    </citation>
    <scope>NUCLEOTIDE SEQUENCE [LARGE SCALE GENOMIC DNA]</scope>
</reference>
<feature type="region of interest" description="Disordered" evidence="2">
    <location>
        <begin position="400"/>
        <end position="431"/>
    </location>
</feature>
<evidence type="ECO:0000256" key="1">
    <source>
        <dbReference type="SAM" id="Coils"/>
    </source>
</evidence>
<accession>A0A9P1DA40</accession>
<feature type="chain" id="PRO_5043271164" evidence="3">
    <location>
        <begin position="19"/>
        <end position="597"/>
    </location>
</feature>
<name>A0A9P1DA40_9DINO</name>
<feature type="compositionally biased region" description="Polar residues" evidence="2">
    <location>
        <begin position="400"/>
        <end position="410"/>
    </location>
</feature>
<protein>
    <submittedName>
        <fullName evidence="4">Uncharacterized protein</fullName>
    </submittedName>
</protein>
<feature type="coiled-coil region" evidence="1">
    <location>
        <begin position="354"/>
        <end position="384"/>
    </location>
</feature>
<keyword evidence="1" id="KW-0175">Coiled coil</keyword>
<dbReference type="EMBL" id="CAMXCT030003677">
    <property type="protein sequence ID" value="CAL4793043.1"/>
    <property type="molecule type" value="Genomic_DNA"/>
</dbReference>
<feature type="region of interest" description="Disordered" evidence="2">
    <location>
        <begin position="485"/>
        <end position="511"/>
    </location>
</feature>
<feature type="compositionally biased region" description="Low complexity" evidence="2">
    <location>
        <begin position="486"/>
        <end position="500"/>
    </location>
</feature>
<sequence length="597" mass="62873">MRLLSKLALVSFGGFCHGVDVGANQPLVRREAGKSETTETETPRLSASYKPAASVVESNAKVIESKQQGTGQILESADGNHGNSAGKEDTSGIYGEAMDDGLSRFLVSSQALSEQNLESLQIANWDNETRSIELGTKPPIASPETAEGKLQARVNKLEEQLTNALEVARVAEAAASNATAMVAKQGAQLRAADERIQDLEQKESADEKDLGRMAGALADAKNRSNMTEAELAGIELKEFELGTRQDNVNRVVKDIEGKVVEFGGAAVHAERAAEEAESDAVKARNSSDLLKARQANMKYEVDDLHASLEEVFKEQNITRKAEQLLLLKALGLGKTITQIDGSMKLVNGSLGSVIRQALKSLKLAKEAKEEADDALDDVETAGSAGPAGFSGGYSRVVTASASSPTRSEAAQSTQTQGSSSSSSSSGSSQPVVVSSSYDVEYAAVAAKQHAKAAWEAVKQMQAQNGKSRPVYEVASMTGDLIQIMKGPQGPQGAPGTAGADGARGKRGPPGVEADLLDNLTDEMNSTEMDSTEMNSTNGTSTSRSIVHVPHSAPKGASIPLYFGALAANLIVLWLLYKSVDVILATGDLSARPWKKAA</sequence>
<organism evidence="4">
    <name type="scientific">Cladocopium goreaui</name>
    <dbReference type="NCBI Taxonomy" id="2562237"/>
    <lineage>
        <taxon>Eukaryota</taxon>
        <taxon>Sar</taxon>
        <taxon>Alveolata</taxon>
        <taxon>Dinophyceae</taxon>
        <taxon>Suessiales</taxon>
        <taxon>Symbiodiniaceae</taxon>
        <taxon>Cladocopium</taxon>
    </lineage>
</organism>